<dbReference type="AlphaFoldDB" id="A0A2G6QHJ4"/>
<sequence length="259" mass="30390">MNKDKKFSIGEFSKKTGISIPTLHYYDEIGLLQPEKNPSSGHRIYKYQDIITLQKILSLKFLGYSLDKVANLLHETSFSVDLNESLSLHLQVLEREQEQIEQSIQAIKRVMKLVEEEEEVDSTVLFSLIYGMNTEHTYKEWMKRHELTDIVEELSKKPEEDKAALDKTFIQLSNKVKQLYGKPVEDSKVQEMIKEYIEESFSFLNEDLIQKLANTSVEELDMQELENMIPSPFAEDEQKWLNQAMEYYMKQVEMEEGEI</sequence>
<dbReference type="PANTHER" id="PTHR30204">
    <property type="entry name" value="REDOX-CYCLING DRUG-SENSING TRANSCRIPTIONAL ACTIVATOR SOXR"/>
    <property type="match status" value="1"/>
</dbReference>
<dbReference type="InterPro" id="IPR009061">
    <property type="entry name" value="DNA-bd_dom_put_sf"/>
</dbReference>
<dbReference type="CDD" id="cd01106">
    <property type="entry name" value="HTH_TipAL-Mta"/>
    <property type="match status" value="1"/>
</dbReference>
<organism evidence="4 5">
    <name type="scientific">Bacillus fungorum</name>
    <dbReference type="NCBI Taxonomy" id="2039284"/>
    <lineage>
        <taxon>Bacteria</taxon>
        <taxon>Bacillati</taxon>
        <taxon>Bacillota</taxon>
        <taxon>Bacilli</taxon>
        <taxon>Bacillales</taxon>
        <taxon>Bacillaceae</taxon>
        <taxon>Bacillus</taxon>
    </lineage>
</organism>
<accession>A0A2G6QHJ4</accession>
<dbReference type="PRINTS" id="PR00040">
    <property type="entry name" value="HTHMERR"/>
</dbReference>
<dbReference type="GO" id="GO:0003700">
    <property type="term" value="F:DNA-binding transcription factor activity"/>
    <property type="evidence" value="ECO:0007669"/>
    <property type="project" value="InterPro"/>
</dbReference>
<dbReference type="PROSITE" id="PS00552">
    <property type="entry name" value="HTH_MERR_1"/>
    <property type="match status" value="1"/>
</dbReference>
<dbReference type="Gene3D" id="6.10.250.360">
    <property type="match status" value="1"/>
</dbReference>
<evidence type="ECO:0000313" key="5">
    <source>
        <dbReference type="Proteomes" id="UP000228484"/>
    </source>
</evidence>
<dbReference type="SUPFAM" id="SSF46955">
    <property type="entry name" value="Putative DNA-binding domain"/>
    <property type="match status" value="1"/>
</dbReference>
<dbReference type="InterPro" id="IPR047057">
    <property type="entry name" value="MerR_fam"/>
</dbReference>
<dbReference type="PROSITE" id="PS50937">
    <property type="entry name" value="HTH_MERR_2"/>
    <property type="match status" value="1"/>
</dbReference>
<name>A0A2G6QHJ4_9BACI</name>
<keyword evidence="1" id="KW-0238">DNA-binding</keyword>
<proteinExistence type="predicted"/>
<dbReference type="Proteomes" id="UP000228484">
    <property type="component" value="Unassembled WGS sequence"/>
</dbReference>
<feature type="coiled-coil region" evidence="2">
    <location>
        <begin position="83"/>
        <end position="117"/>
    </location>
</feature>
<evidence type="ECO:0000256" key="1">
    <source>
        <dbReference type="ARBA" id="ARBA00023125"/>
    </source>
</evidence>
<keyword evidence="2" id="KW-0175">Coiled coil</keyword>
<feature type="domain" description="HTH merR-type" evidence="3">
    <location>
        <begin position="6"/>
        <end position="75"/>
    </location>
</feature>
<keyword evidence="5" id="KW-1185">Reference proteome</keyword>
<dbReference type="Gene3D" id="1.10.1660.10">
    <property type="match status" value="1"/>
</dbReference>
<evidence type="ECO:0000259" key="3">
    <source>
        <dbReference type="PROSITE" id="PS50937"/>
    </source>
</evidence>
<dbReference type="InterPro" id="IPR000551">
    <property type="entry name" value="MerR-type_HTH_dom"/>
</dbReference>
<dbReference type="Pfam" id="PF13411">
    <property type="entry name" value="MerR_1"/>
    <property type="match status" value="1"/>
</dbReference>
<dbReference type="GO" id="GO:0003677">
    <property type="term" value="F:DNA binding"/>
    <property type="evidence" value="ECO:0007669"/>
    <property type="project" value="UniProtKB-KW"/>
</dbReference>
<dbReference type="PANTHER" id="PTHR30204:SF96">
    <property type="entry name" value="CHROMOSOME-ANCHORING PROTEIN RACA"/>
    <property type="match status" value="1"/>
</dbReference>
<evidence type="ECO:0000313" key="4">
    <source>
        <dbReference type="EMBL" id="PIE96225.1"/>
    </source>
</evidence>
<gene>
    <name evidence="4" type="ORF">CO726_05635</name>
</gene>
<reference evidence="4 5" key="1">
    <citation type="submission" date="2017-09" db="EMBL/GenBank/DDBJ databases">
        <title>Biocontrol bacteria screening and application from spent mushroom substrate.</title>
        <authorList>
            <person name="Sun X."/>
        </authorList>
    </citation>
    <scope>NUCLEOTIDE SEQUENCE [LARGE SCALE GENOMIC DNA]</scope>
    <source>
        <strain evidence="4 5">100374</strain>
    </source>
</reference>
<comment type="caution">
    <text evidence="4">The sequence shown here is derived from an EMBL/GenBank/DDBJ whole genome shotgun (WGS) entry which is preliminary data.</text>
</comment>
<dbReference type="EMBL" id="NWUW01000003">
    <property type="protein sequence ID" value="PIE96225.1"/>
    <property type="molecule type" value="Genomic_DNA"/>
</dbReference>
<protein>
    <submittedName>
        <fullName evidence="4">MerR family transcriptional regulator</fullName>
    </submittedName>
</protein>
<dbReference type="SMART" id="SM00422">
    <property type="entry name" value="HTH_MERR"/>
    <property type="match status" value="1"/>
</dbReference>
<evidence type="ECO:0000256" key="2">
    <source>
        <dbReference type="SAM" id="Coils"/>
    </source>
</evidence>
<dbReference type="RefSeq" id="WP_099683596.1">
    <property type="nucleotide sequence ID" value="NZ_NWUW01000003.1"/>
</dbReference>